<feature type="chain" id="PRO_5012407703" evidence="1">
    <location>
        <begin position="21"/>
        <end position="79"/>
    </location>
</feature>
<dbReference type="Proteomes" id="UP000183832">
    <property type="component" value="Unassembled WGS sequence"/>
</dbReference>
<organism evidence="2 3">
    <name type="scientific">Clunio marinus</name>
    <dbReference type="NCBI Taxonomy" id="568069"/>
    <lineage>
        <taxon>Eukaryota</taxon>
        <taxon>Metazoa</taxon>
        <taxon>Ecdysozoa</taxon>
        <taxon>Arthropoda</taxon>
        <taxon>Hexapoda</taxon>
        <taxon>Insecta</taxon>
        <taxon>Pterygota</taxon>
        <taxon>Neoptera</taxon>
        <taxon>Endopterygota</taxon>
        <taxon>Diptera</taxon>
        <taxon>Nematocera</taxon>
        <taxon>Chironomoidea</taxon>
        <taxon>Chironomidae</taxon>
        <taxon>Clunio</taxon>
    </lineage>
</organism>
<keyword evidence="1" id="KW-0732">Signal</keyword>
<gene>
    <name evidence="2" type="ORF">CLUMA_CG009279</name>
</gene>
<sequence>MLKWAIVTILVPTFFSQLTAVCGYNGNEYKYFGNECFMKGYNECNEENFEESDESNCLEFNEEETFARNVKLDHSNSIE</sequence>
<keyword evidence="3" id="KW-1185">Reference proteome</keyword>
<name>A0A1J1I6K5_9DIPT</name>
<dbReference type="AlphaFoldDB" id="A0A1J1I6K5"/>
<accession>A0A1J1I6K5</accession>
<reference evidence="2 3" key="1">
    <citation type="submission" date="2015-04" db="EMBL/GenBank/DDBJ databases">
        <authorList>
            <person name="Syromyatnikov M.Y."/>
            <person name="Popov V.N."/>
        </authorList>
    </citation>
    <scope>NUCLEOTIDE SEQUENCE [LARGE SCALE GENOMIC DNA]</scope>
</reference>
<dbReference type="Gene3D" id="3.30.60.30">
    <property type="match status" value="1"/>
</dbReference>
<proteinExistence type="predicted"/>
<protein>
    <submittedName>
        <fullName evidence="2">CLUMA_CG009279, isoform A</fullName>
    </submittedName>
</protein>
<dbReference type="EMBL" id="CVRI01000043">
    <property type="protein sequence ID" value="CRK95827.1"/>
    <property type="molecule type" value="Genomic_DNA"/>
</dbReference>
<feature type="signal peptide" evidence="1">
    <location>
        <begin position="1"/>
        <end position="20"/>
    </location>
</feature>
<evidence type="ECO:0000256" key="1">
    <source>
        <dbReference type="SAM" id="SignalP"/>
    </source>
</evidence>
<evidence type="ECO:0000313" key="3">
    <source>
        <dbReference type="Proteomes" id="UP000183832"/>
    </source>
</evidence>
<evidence type="ECO:0000313" key="2">
    <source>
        <dbReference type="EMBL" id="CRK95827.1"/>
    </source>
</evidence>